<dbReference type="Gene3D" id="3.30.300.20">
    <property type="match status" value="1"/>
</dbReference>
<accession>A0A381Y6A3</accession>
<evidence type="ECO:0008006" key="2">
    <source>
        <dbReference type="Google" id="ProtNLM"/>
    </source>
</evidence>
<dbReference type="InterPro" id="IPR003718">
    <property type="entry name" value="OsmC/Ohr_fam"/>
</dbReference>
<dbReference type="PANTHER" id="PTHR39624">
    <property type="entry name" value="PROTEIN INVOLVED IN RIMO-MEDIATED BETA-METHYLTHIOLATION OF RIBOSOMAL PROTEIN S12 YCAO"/>
    <property type="match status" value="1"/>
</dbReference>
<dbReference type="InterPro" id="IPR015946">
    <property type="entry name" value="KH_dom-like_a/b"/>
</dbReference>
<dbReference type="EMBL" id="UINC01017492">
    <property type="protein sequence ID" value="SVA72578.1"/>
    <property type="molecule type" value="Genomic_DNA"/>
</dbReference>
<dbReference type="PANTHER" id="PTHR39624:SF2">
    <property type="entry name" value="OSMC-LIKE PROTEIN"/>
    <property type="match status" value="1"/>
</dbReference>
<sequence length="135" mass="15229">MHQIEIKYKGNLRTESVHLKSGQKLITDAPVDNKGKGEAFSPTDLTASALGSCMLTIMGITAERRDIDISGARAEIEKVMGTNPRRITQIIINIYFQIKLAKQEKQLFEKSALSCPVHRSLHPDTEILTQFHYYK</sequence>
<dbReference type="SUPFAM" id="SSF82784">
    <property type="entry name" value="OsmC-like"/>
    <property type="match status" value="1"/>
</dbReference>
<name>A0A381Y6A3_9ZZZZ</name>
<dbReference type="Pfam" id="PF02566">
    <property type="entry name" value="OsmC"/>
    <property type="match status" value="1"/>
</dbReference>
<proteinExistence type="predicted"/>
<organism evidence="1">
    <name type="scientific">marine metagenome</name>
    <dbReference type="NCBI Taxonomy" id="408172"/>
    <lineage>
        <taxon>unclassified sequences</taxon>
        <taxon>metagenomes</taxon>
        <taxon>ecological metagenomes</taxon>
    </lineage>
</organism>
<dbReference type="InterPro" id="IPR036102">
    <property type="entry name" value="OsmC/Ohrsf"/>
</dbReference>
<protein>
    <recommendedName>
        <fullName evidence="2">OsmC family protein</fullName>
    </recommendedName>
</protein>
<evidence type="ECO:0000313" key="1">
    <source>
        <dbReference type="EMBL" id="SVA72578.1"/>
    </source>
</evidence>
<reference evidence="1" key="1">
    <citation type="submission" date="2018-05" db="EMBL/GenBank/DDBJ databases">
        <authorList>
            <person name="Lanie J.A."/>
            <person name="Ng W.-L."/>
            <person name="Kazmierczak K.M."/>
            <person name="Andrzejewski T.M."/>
            <person name="Davidsen T.M."/>
            <person name="Wayne K.J."/>
            <person name="Tettelin H."/>
            <person name="Glass J.I."/>
            <person name="Rusch D."/>
            <person name="Podicherti R."/>
            <person name="Tsui H.-C.T."/>
            <person name="Winkler M.E."/>
        </authorList>
    </citation>
    <scope>NUCLEOTIDE SEQUENCE</scope>
</reference>
<gene>
    <name evidence="1" type="ORF">METZ01_LOCUS125432</name>
</gene>
<dbReference type="AlphaFoldDB" id="A0A381Y6A3"/>